<accession>A0A397S1G1</accession>
<dbReference type="RefSeq" id="WP_119015273.1">
    <property type="nucleotide sequence ID" value="NZ_QXEV01000001.1"/>
</dbReference>
<evidence type="ECO:0000313" key="4">
    <source>
        <dbReference type="EMBL" id="RIA78529.1"/>
    </source>
</evidence>
<dbReference type="AlphaFoldDB" id="A0A397S1G1"/>
<keyword evidence="5" id="KW-1185">Reference proteome</keyword>
<evidence type="ECO:0000313" key="5">
    <source>
        <dbReference type="Proteomes" id="UP000266506"/>
    </source>
</evidence>
<dbReference type="InParanoid" id="A0A397S1G1"/>
<dbReference type="InterPro" id="IPR009057">
    <property type="entry name" value="Homeodomain-like_sf"/>
</dbReference>
<keyword evidence="1 2" id="KW-0238">DNA-binding</keyword>
<comment type="caution">
    <text evidence="4">The sequence shown here is derived from an EMBL/GenBank/DDBJ whole genome shotgun (WGS) entry which is preliminary data.</text>
</comment>
<dbReference type="PROSITE" id="PS01081">
    <property type="entry name" value="HTH_TETR_1"/>
    <property type="match status" value="1"/>
</dbReference>
<dbReference type="InterPro" id="IPR023772">
    <property type="entry name" value="DNA-bd_HTH_TetR-type_CS"/>
</dbReference>
<organism evidence="4 5">
    <name type="scientific">Anaeroplasma bactoclasticum</name>
    <dbReference type="NCBI Taxonomy" id="2088"/>
    <lineage>
        <taxon>Bacteria</taxon>
        <taxon>Bacillati</taxon>
        <taxon>Mycoplasmatota</taxon>
        <taxon>Mollicutes</taxon>
        <taxon>Anaeroplasmatales</taxon>
        <taxon>Anaeroplasmataceae</taxon>
        <taxon>Anaeroplasma</taxon>
    </lineage>
</organism>
<name>A0A397S1G1_9MOLU</name>
<dbReference type="Gene3D" id="1.10.357.10">
    <property type="entry name" value="Tetracycline Repressor, domain 2"/>
    <property type="match status" value="1"/>
</dbReference>
<protein>
    <submittedName>
        <fullName evidence="4">TetR family transcriptional regulator</fullName>
    </submittedName>
</protein>
<dbReference type="EMBL" id="QXEV01000001">
    <property type="protein sequence ID" value="RIA78529.1"/>
    <property type="molecule type" value="Genomic_DNA"/>
</dbReference>
<dbReference type="GO" id="GO:0003677">
    <property type="term" value="F:DNA binding"/>
    <property type="evidence" value="ECO:0007669"/>
    <property type="project" value="UniProtKB-UniRule"/>
</dbReference>
<dbReference type="OrthoDB" id="9808476at2"/>
<evidence type="ECO:0000256" key="2">
    <source>
        <dbReference type="PROSITE-ProRule" id="PRU00335"/>
    </source>
</evidence>
<dbReference type="PANTHER" id="PTHR43479:SF11">
    <property type="entry name" value="ACREF_ENVCD OPERON REPRESSOR-RELATED"/>
    <property type="match status" value="1"/>
</dbReference>
<dbReference type="FunCoup" id="A0A397S1G1">
    <property type="interactions" value="100"/>
</dbReference>
<feature type="DNA-binding region" description="H-T-H motif" evidence="2">
    <location>
        <begin position="24"/>
        <end position="43"/>
    </location>
</feature>
<reference evidence="4 5" key="1">
    <citation type="submission" date="2018-08" db="EMBL/GenBank/DDBJ databases">
        <title>Genomic Encyclopedia of Archaeal and Bacterial Type Strains, Phase II (KMG-II): from individual species to whole genera.</title>
        <authorList>
            <person name="Goeker M."/>
        </authorList>
    </citation>
    <scope>NUCLEOTIDE SEQUENCE [LARGE SCALE GENOMIC DNA]</scope>
    <source>
        <strain evidence="4 5">ATCC 27112</strain>
    </source>
</reference>
<dbReference type="SUPFAM" id="SSF46689">
    <property type="entry name" value="Homeodomain-like"/>
    <property type="match status" value="1"/>
</dbReference>
<dbReference type="InterPro" id="IPR001647">
    <property type="entry name" value="HTH_TetR"/>
</dbReference>
<gene>
    <name evidence="4" type="ORF">EI71_00090</name>
</gene>
<dbReference type="PROSITE" id="PS50977">
    <property type="entry name" value="HTH_TETR_2"/>
    <property type="match status" value="1"/>
</dbReference>
<evidence type="ECO:0000256" key="1">
    <source>
        <dbReference type="ARBA" id="ARBA00023125"/>
    </source>
</evidence>
<dbReference type="Proteomes" id="UP000266506">
    <property type="component" value="Unassembled WGS sequence"/>
</dbReference>
<evidence type="ECO:0000259" key="3">
    <source>
        <dbReference type="PROSITE" id="PS50977"/>
    </source>
</evidence>
<feature type="domain" description="HTH tetR-type" evidence="3">
    <location>
        <begin position="1"/>
        <end position="61"/>
    </location>
</feature>
<dbReference type="PRINTS" id="PR00455">
    <property type="entry name" value="HTHTETR"/>
</dbReference>
<dbReference type="Pfam" id="PF00440">
    <property type="entry name" value="TetR_N"/>
    <property type="match status" value="1"/>
</dbReference>
<proteinExistence type="predicted"/>
<dbReference type="InterPro" id="IPR050624">
    <property type="entry name" value="HTH-type_Tx_Regulator"/>
</dbReference>
<sequence>MDTKNLIIKVSKEEFILKGFNDASLRVIASKCHISATAIYRHFKNKEEIFDAVIKPFIDYFREMTNYIEETDTEFLKNDQVSEMWNFEHDGGFQYKLLFGEYMDLVKLIVKERKSWLKDFIVNYEFNATIKYIQKMKLEGYKPNDFSFVSFKVLLDSYLEAYLNLLNLKLKSEELLEVCKEINDFYTVGFRHLLGF</sequence>
<dbReference type="PANTHER" id="PTHR43479">
    <property type="entry name" value="ACREF/ENVCD OPERON REPRESSOR-RELATED"/>
    <property type="match status" value="1"/>
</dbReference>